<name>A0ABS1GIR4_9AQUI</name>
<dbReference type="Pfam" id="PF00561">
    <property type="entry name" value="Abhydrolase_1"/>
    <property type="match status" value="1"/>
</dbReference>
<keyword evidence="2" id="KW-0378">Hydrolase</keyword>
<evidence type="ECO:0000313" key="2">
    <source>
        <dbReference type="EMBL" id="MBK3332807.1"/>
    </source>
</evidence>
<gene>
    <name evidence="2" type="ORF">GWK41_06970</name>
</gene>
<dbReference type="InterPro" id="IPR029058">
    <property type="entry name" value="AB_hydrolase_fold"/>
</dbReference>
<comment type="caution">
    <text evidence="2">The sequence shown here is derived from an EMBL/GenBank/DDBJ whole genome shotgun (WGS) entry which is preliminary data.</text>
</comment>
<organism evidence="2 3">
    <name type="scientific">Persephonella atlantica</name>
    <dbReference type="NCBI Taxonomy" id="2699429"/>
    <lineage>
        <taxon>Bacteria</taxon>
        <taxon>Pseudomonadati</taxon>
        <taxon>Aquificota</taxon>
        <taxon>Aquificia</taxon>
        <taxon>Aquificales</taxon>
        <taxon>Hydrogenothermaceae</taxon>
        <taxon>Persephonella</taxon>
    </lineage>
</organism>
<dbReference type="EMBL" id="JAACYA010000002">
    <property type="protein sequence ID" value="MBK3332807.1"/>
    <property type="molecule type" value="Genomic_DNA"/>
</dbReference>
<keyword evidence="3" id="KW-1185">Reference proteome</keyword>
<reference evidence="2 3" key="1">
    <citation type="journal article" date="2021" name="Syst. Appl. Microbiol.">
        <title>Persephonella atlantica sp. nov.: How to adapt to physico-chemical gradients in high temperature hydrothermal habitats.</title>
        <authorList>
            <person name="Francois D.X."/>
            <person name="Godfroy A."/>
            <person name="Mathien C."/>
            <person name="Aube J."/>
            <person name="Cathalot C."/>
            <person name="Lesongeur F."/>
            <person name="L'Haridon S."/>
            <person name="Philippon X."/>
            <person name="Roussel E.G."/>
        </authorList>
    </citation>
    <scope>NUCLEOTIDE SEQUENCE [LARGE SCALE GENOMIC DNA]</scope>
    <source>
        <strain evidence="2 3">MO1340</strain>
    </source>
</reference>
<accession>A0ABS1GIR4</accession>
<dbReference type="Gene3D" id="3.40.50.1820">
    <property type="entry name" value="alpha/beta hydrolase"/>
    <property type="match status" value="1"/>
</dbReference>
<evidence type="ECO:0000259" key="1">
    <source>
        <dbReference type="Pfam" id="PF00561"/>
    </source>
</evidence>
<feature type="domain" description="AB hydrolase-1" evidence="1">
    <location>
        <begin position="4"/>
        <end position="208"/>
    </location>
</feature>
<dbReference type="Proteomes" id="UP000772812">
    <property type="component" value="Unassembled WGS sequence"/>
</dbReference>
<evidence type="ECO:0000313" key="3">
    <source>
        <dbReference type="Proteomes" id="UP000772812"/>
    </source>
</evidence>
<dbReference type="GO" id="GO:0016787">
    <property type="term" value="F:hydrolase activity"/>
    <property type="evidence" value="ECO:0007669"/>
    <property type="project" value="UniProtKB-KW"/>
</dbReference>
<protein>
    <submittedName>
        <fullName evidence="2">Alpha/beta fold hydrolase</fullName>
    </submittedName>
</protein>
<proteinExistence type="predicted"/>
<dbReference type="PANTHER" id="PTHR43798">
    <property type="entry name" value="MONOACYLGLYCEROL LIPASE"/>
    <property type="match status" value="1"/>
</dbReference>
<dbReference type="InterPro" id="IPR000073">
    <property type="entry name" value="AB_hydrolase_1"/>
</dbReference>
<dbReference type="SUPFAM" id="SSF53474">
    <property type="entry name" value="alpha/beta-Hydrolases"/>
    <property type="match status" value="1"/>
</dbReference>
<sequence>MKKIFIHGWSFSSQIWKNLYNAENSIFLDLPFHGSNRDYTDSQILEKFSSDVLQTIEQSQEEVSLIGWSLGATVCVLTALKKPKKLKKIILVGFSPKFMDRKLGHNPVFVKAFFLALKTDFKDTVLNFRKLATGKKFSDIPLPQKEGSIKLLREFVNLDLTDSLSQIDIPVYLIHGKKDRVINYQASVFASQQFKNARLILTEDNHAPFLKNSELIARLV</sequence>
<dbReference type="InterPro" id="IPR050266">
    <property type="entry name" value="AB_hydrolase_sf"/>
</dbReference>